<name>A0AAV2A1Z3_9ARAC</name>
<proteinExistence type="predicted"/>
<accession>A0AAV2A1Z3</accession>
<sequence length="45" mass="5278">MENERMKKKPLTTYHKAVKSTLSIKIQTQNQPDPISVTQFWQGVF</sequence>
<dbReference type="AlphaFoldDB" id="A0AAV2A1Z3"/>
<evidence type="ECO:0000313" key="1">
    <source>
        <dbReference type="EMBL" id="CAL1277972.1"/>
    </source>
</evidence>
<organism evidence="1 2">
    <name type="scientific">Larinioides sclopetarius</name>
    <dbReference type="NCBI Taxonomy" id="280406"/>
    <lineage>
        <taxon>Eukaryota</taxon>
        <taxon>Metazoa</taxon>
        <taxon>Ecdysozoa</taxon>
        <taxon>Arthropoda</taxon>
        <taxon>Chelicerata</taxon>
        <taxon>Arachnida</taxon>
        <taxon>Araneae</taxon>
        <taxon>Araneomorphae</taxon>
        <taxon>Entelegynae</taxon>
        <taxon>Araneoidea</taxon>
        <taxon>Araneidae</taxon>
        <taxon>Larinioides</taxon>
    </lineage>
</organism>
<dbReference type="Proteomes" id="UP001497382">
    <property type="component" value="Unassembled WGS sequence"/>
</dbReference>
<dbReference type="EMBL" id="CAXIEN010000107">
    <property type="protein sequence ID" value="CAL1277972.1"/>
    <property type="molecule type" value="Genomic_DNA"/>
</dbReference>
<gene>
    <name evidence="1" type="ORF">LARSCL_LOCUS9514</name>
</gene>
<reference evidence="1 2" key="1">
    <citation type="submission" date="2024-04" db="EMBL/GenBank/DDBJ databases">
        <authorList>
            <person name="Rising A."/>
            <person name="Reimegard J."/>
            <person name="Sonavane S."/>
            <person name="Akerstrom W."/>
            <person name="Nylinder S."/>
            <person name="Hedman E."/>
            <person name="Kallberg Y."/>
        </authorList>
    </citation>
    <scope>NUCLEOTIDE SEQUENCE [LARGE SCALE GENOMIC DNA]</scope>
</reference>
<keyword evidence="2" id="KW-1185">Reference proteome</keyword>
<protein>
    <submittedName>
        <fullName evidence="1">Uncharacterized protein</fullName>
    </submittedName>
</protein>
<comment type="caution">
    <text evidence="1">The sequence shown here is derived from an EMBL/GenBank/DDBJ whole genome shotgun (WGS) entry which is preliminary data.</text>
</comment>
<evidence type="ECO:0000313" key="2">
    <source>
        <dbReference type="Proteomes" id="UP001497382"/>
    </source>
</evidence>
<feature type="non-terminal residue" evidence="1">
    <location>
        <position position="45"/>
    </location>
</feature>